<feature type="transmembrane region" description="Helical" evidence="1">
    <location>
        <begin position="169"/>
        <end position="187"/>
    </location>
</feature>
<accession>A0A9X3MRM7</accession>
<evidence type="ECO:0000313" key="3">
    <source>
        <dbReference type="EMBL" id="MDA0161127.1"/>
    </source>
</evidence>
<feature type="transmembrane region" description="Helical" evidence="1">
    <location>
        <begin position="199"/>
        <end position="218"/>
    </location>
</feature>
<proteinExistence type="predicted"/>
<feature type="transmembrane region" description="Helical" evidence="1">
    <location>
        <begin position="115"/>
        <end position="135"/>
    </location>
</feature>
<keyword evidence="1" id="KW-0472">Membrane</keyword>
<comment type="caution">
    <text evidence="3">The sequence shown here is derived from an EMBL/GenBank/DDBJ whole genome shotgun (WGS) entry which is preliminary data.</text>
</comment>
<protein>
    <submittedName>
        <fullName evidence="3">Phosphatase PAP2 family protein</fullName>
    </submittedName>
</protein>
<reference evidence="3" key="1">
    <citation type="submission" date="2022-10" db="EMBL/GenBank/DDBJ databases">
        <title>The WGS of Solirubrobacter ginsenosidimutans DSM 21036.</title>
        <authorList>
            <person name="Jiang Z."/>
        </authorList>
    </citation>
    <scope>NUCLEOTIDE SEQUENCE</scope>
    <source>
        <strain evidence="3">DSM 21036</strain>
    </source>
</reference>
<dbReference type="EMBL" id="JAPDOD010000009">
    <property type="protein sequence ID" value="MDA0161127.1"/>
    <property type="molecule type" value="Genomic_DNA"/>
</dbReference>
<dbReference type="RefSeq" id="WP_270040304.1">
    <property type="nucleotide sequence ID" value="NZ_JAPDOD010000009.1"/>
</dbReference>
<feature type="transmembrane region" description="Helical" evidence="1">
    <location>
        <begin position="230"/>
        <end position="254"/>
    </location>
</feature>
<dbReference type="AlphaFoldDB" id="A0A9X3MRM7"/>
<keyword evidence="4" id="KW-1185">Reference proteome</keyword>
<feature type="transmembrane region" description="Helical" evidence="1">
    <location>
        <begin position="78"/>
        <end position="95"/>
    </location>
</feature>
<feature type="transmembrane region" description="Helical" evidence="1">
    <location>
        <begin position="52"/>
        <end position="71"/>
    </location>
</feature>
<evidence type="ECO:0000259" key="2">
    <source>
        <dbReference type="SMART" id="SM00014"/>
    </source>
</evidence>
<dbReference type="Pfam" id="PF01569">
    <property type="entry name" value="PAP2"/>
    <property type="match status" value="1"/>
</dbReference>
<feature type="domain" description="Phosphatidic acid phosphatase type 2/haloperoxidase" evidence="2">
    <location>
        <begin position="77"/>
        <end position="184"/>
    </location>
</feature>
<evidence type="ECO:0000256" key="1">
    <source>
        <dbReference type="SAM" id="Phobius"/>
    </source>
</evidence>
<dbReference type="Gene3D" id="1.20.144.10">
    <property type="entry name" value="Phosphatidic acid phosphatase type 2/haloperoxidase"/>
    <property type="match status" value="1"/>
</dbReference>
<dbReference type="Proteomes" id="UP001149140">
    <property type="component" value="Unassembled WGS sequence"/>
</dbReference>
<keyword evidence="1" id="KW-1133">Transmembrane helix</keyword>
<gene>
    <name evidence="3" type="ORF">OM076_12680</name>
</gene>
<sequence length="265" mass="26435">MLRVASAVLCVVLGAVVYFAVHVPAIAAAELRVLEGFMGLPGKAYALDLVGLFDPAPFAVLSGSIIAGGLIARRPRAALAAAATMYGAAVTTQVLKPALAFQRDFPPGHFMGPIAFPSGHTTAVMSLSLALVIVSPSRLRPLAAAAGGLLTVATVFSLLMLGSHYPSDIIGGLLVATSWACLASAALRLEFSPSPSGAALGAAILAAAGLLVVASRPASALAYASANTTFVVGALAIAAGALVLSGSVPAPIGAQRHPRSPRARG</sequence>
<dbReference type="SUPFAM" id="SSF48317">
    <property type="entry name" value="Acid phosphatase/Vanadium-dependent haloperoxidase"/>
    <property type="match status" value="1"/>
</dbReference>
<dbReference type="InterPro" id="IPR036938">
    <property type="entry name" value="PAP2/HPO_sf"/>
</dbReference>
<name>A0A9X3MRM7_9ACTN</name>
<dbReference type="InterPro" id="IPR000326">
    <property type="entry name" value="PAP2/HPO"/>
</dbReference>
<keyword evidence="1" id="KW-0812">Transmembrane</keyword>
<organism evidence="3 4">
    <name type="scientific">Solirubrobacter ginsenosidimutans</name>
    <dbReference type="NCBI Taxonomy" id="490573"/>
    <lineage>
        <taxon>Bacteria</taxon>
        <taxon>Bacillati</taxon>
        <taxon>Actinomycetota</taxon>
        <taxon>Thermoleophilia</taxon>
        <taxon>Solirubrobacterales</taxon>
        <taxon>Solirubrobacteraceae</taxon>
        <taxon>Solirubrobacter</taxon>
    </lineage>
</organism>
<evidence type="ECO:0000313" key="4">
    <source>
        <dbReference type="Proteomes" id="UP001149140"/>
    </source>
</evidence>
<feature type="transmembrane region" description="Helical" evidence="1">
    <location>
        <begin position="142"/>
        <end position="163"/>
    </location>
</feature>
<dbReference type="SMART" id="SM00014">
    <property type="entry name" value="acidPPc"/>
    <property type="match status" value="1"/>
</dbReference>